<organism evidence="8 9">
    <name type="scientific">Pneumocystis jirovecii (strain RU7)</name>
    <name type="common">Human pneumocystis pneumonia agent</name>
    <dbReference type="NCBI Taxonomy" id="1408657"/>
    <lineage>
        <taxon>Eukaryota</taxon>
        <taxon>Fungi</taxon>
        <taxon>Dikarya</taxon>
        <taxon>Ascomycota</taxon>
        <taxon>Taphrinomycotina</taxon>
        <taxon>Pneumocystomycetes</taxon>
        <taxon>Pneumocystaceae</taxon>
        <taxon>Pneumocystis</taxon>
    </lineage>
</organism>
<feature type="region of interest" description="Disordered" evidence="6">
    <location>
        <begin position="241"/>
        <end position="265"/>
    </location>
</feature>
<feature type="compositionally biased region" description="Basic and acidic residues" evidence="6">
    <location>
        <begin position="241"/>
        <end position="250"/>
    </location>
</feature>
<dbReference type="Pfam" id="PF00412">
    <property type="entry name" value="LIM"/>
    <property type="match status" value="2"/>
</dbReference>
<protein>
    <recommendedName>
        <fullName evidence="7">LIM zinc-binding domain-containing protein</fullName>
    </recommendedName>
</protein>
<evidence type="ECO:0000313" key="9">
    <source>
        <dbReference type="Proteomes" id="UP000053447"/>
    </source>
</evidence>
<dbReference type="PROSITE" id="PS50023">
    <property type="entry name" value="LIM_DOMAIN_2"/>
    <property type="match status" value="1"/>
</dbReference>
<evidence type="ECO:0000256" key="1">
    <source>
        <dbReference type="ARBA" id="ARBA00022723"/>
    </source>
</evidence>
<dbReference type="RefSeq" id="XP_018227951.1">
    <property type="nucleotide sequence ID" value="XM_018375810.1"/>
</dbReference>
<evidence type="ECO:0000256" key="4">
    <source>
        <dbReference type="ARBA" id="ARBA00023038"/>
    </source>
</evidence>
<dbReference type="GO" id="GO:0030695">
    <property type="term" value="F:GTPase regulator activity"/>
    <property type="evidence" value="ECO:0007669"/>
    <property type="project" value="UniProtKB-ARBA"/>
</dbReference>
<dbReference type="STRING" id="1408657.A0A0W4ZCX0"/>
<dbReference type="VEuPathDB" id="FungiDB:T551_03547"/>
<dbReference type="eggNOG" id="KOG1703">
    <property type="taxonomic scope" value="Eukaryota"/>
</dbReference>
<dbReference type="CDD" id="cd08368">
    <property type="entry name" value="LIM"/>
    <property type="match status" value="1"/>
</dbReference>
<dbReference type="EMBL" id="LFWA01000018">
    <property type="protein sequence ID" value="KTW26248.1"/>
    <property type="molecule type" value="Genomic_DNA"/>
</dbReference>
<evidence type="ECO:0000259" key="7">
    <source>
        <dbReference type="PROSITE" id="PS50023"/>
    </source>
</evidence>
<dbReference type="GeneID" id="28942065"/>
<evidence type="ECO:0000256" key="2">
    <source>
        <dbReference type="ARBA" id="ARBA00022737"/>
    </source>
</evidence>
<reference evidence="9" key="1">
    <citation type="journal article" date="2016" name="Nat. Commun.">
        <title>Genome analysis of three Pneumocystis species reveals adaptation mechanisms to life exclusively in mammalian hosts.</title>
        <authorList>
            <person name="Ma L."/>
            <person name="Chen Z."/>
            <person name="Huang D.W."/>
            <person name="Kutty G."/>
            <person name="Ishihara M."/>
            <person name="Wang H."/>
            <person name="Abouelleil A."/>
            <person name="Bishop L."/>
            <person name="Davey E."/>
            <person name="Deng R."/>
            <person name="Deng X."/>
            <person name="Fan L."/>
            <person name="Fantoni G."/>
            <person name="Fitzgerald M."/>
            <person name="Gogineni E."/>
            <person name="Goldberg J.M."/>
            <person name="Handley G."/>
            <person name="Hu X."/>
            <person name="Huber C."/>
            <person name="Jiao X."/>
            <person name="Jones K."/>
            <person name="Levin J.Z."/>
            <person name="Liu Y."/>
            <person name="Macdonald P."/>
            <person name="Melnikov A."/>
            <person name="Raley C."/>
            <person name="Sassi M."/>
            <person name="Sherman B.T."/>
            <person name="Song X."/>
            <person name="Sykes S."/>
            <person name="Tran B."/>
            <person name="Walsh L."/>
            <person name="Xia Y."/>
            <person name="Yang J."/>
            <person name="Young S."/>
            <person name="Zeng Q."/>
            <person name="Zheng X."/>
            <person name="Stephens R."/>
            <person name="Nusbaum C."/>
            <person name="Birren B.W."/>
            <person name="Azadi P."/>
            <person name="Lempicki R.A."/>
            <person name="Cuomo C.A."/>
            <person name="Kovacs J.A."/>
        </authorList>
    </citation>
    <scope>NUCLEOTIDE SEQUENCE [LARGE SCALE GENOMIC DNA]</scope>
    <source>
        <strain evidence="9">RU7</strain>
    </source>
</reference>
<dbReference type="Proteomes" id="UP000053447">
    <property type="component" value="Unassembled WGS sequence"/>
</dbReference>
<evidence type="ECO:0000313" key="8">
    <source>
        <dbReference type="EMBL" id="KTW26248.1"/>
    </source>
</evidence>
<dbReference type="PROSITE" id="PS00478">
    <property type="entry name" value="LIM_DOMAIN_1"/>
    <property type="match status" value="1"/>
</dbReference>
<dbReference type="GO" id="GO:0046872">
    <property type="term" value="F:metal ion binding"/>
    <property type="evidence" value="ECO:0007669"/>
    <property type="project" value="UniProtKB-KW"/>
</dbReference>
<dbReference type="AlphaFoldDB" id="A0A0W4ZCX0"/>
<dbReference type="SUPFAM" id="SSF57716">
    <property type="entry name" value="Glucocorticoid receptor-like (DNA-binding domain)"/>
    <property type="match status" value="1"/>
</dbReference>
<dbReference type="GO" id="GO:0005634">
    <property type="term" value="C:nucleus"/>
    <property type="evidence" value="ECO:0007669"/>
    <property type="project" value="TreeGrafter"/>
</dbReference>
<gene>
    <name evidence="8" type="ORF">T551_03547</name>
</gene>
<keyword evidence="4 5" id="KW-0440">LIM domain</keyword>
<feature type="domain" description="LIM zinc-binding" evidence="7">
    <location>
        <begin position="491"/>
        <end position="550"/>
    </location>
</feature>
<dbReference type="PANTHER" id="PTHR24205">
    <property type="entry name" value="FOUR AND A HALF LIM DOMAINS PROTEIN"/>
    <property type="match status" value="1"/>
</dbReference>
<dbReference type="Gene3D" id="2.10.110.10">
    <property type="entry name" value="Cysteine Rich Protein"/>
    <property type="match status" value="2"/>
</dbReference>
<evidence type="ECO:0000256" key="5">
    <source>
        <dbReference type="PROSITE-ProRule" id="PRU00125"/>
    </source>
</evidence>
<accession>A0A0W4ZCX0</accession>
<name>A0A0W4ZCX0_PNEJ7</name>
<dbReference type="OrthoDB" id="1112565at2759"/>
<evidence type="ECO:0000256" key="6">
    <source>
        <dbReference type="SAM" id="MobiDB-lite"/>
    </source>
</evidence>
<keyword evidence="3 5" id="KW-0862">Zinc</keyword>
<proteinExistence type="predicted"/>
<keyword evidence="1 5" id="KW-0479">Metal-binding</keyword>
<dbReference type="SMART" id="SM00132">
    <property type="entry name" value="LIM"/>
    <property type="match status" value="2"/>
</dbReference>
<sequence length="571" mass="64992">MTSISKLRISSILPSIKCSNCENYVELSKMGEHICEKTKGACKDASKDYSYSSSLPDGSNSPLRSTSIVNEMFLYPSTHNKSVSSDELAYNNAVKSKEYLQKKRQVFERLNAVMPGPLGLRSHSNTGETKYIESGHSEGSLFLQQGTQNKSPKMFTGRSPSCRRANGILNQSMHEFNVSPTKENYKRKISQEIGEGGVNTGHEQGILSPVYQNNEKASTLKDRSNLREYRGEKNHQIAEKLKKGKNDKLNYHSSHGLKKESKFPDENSEKHLLEWARRDKELSSKFIEKTPNPVTSIQEHVSKNTYPRIFNDKKSSSSSRYGYFFERDSNSTIFSTTLSTSSNISRDEKISLFSISSPNSDLSISDTLLGEYKNISKNDLHAEPFDKVLNSMESSFCTFYTRPGDTLIPQNNYQKDSINDKHNSNFHCRRCNKSIEGKSIRCSDGKILGRFHRECFKCFEPNCQILFTSSEVYVFEGEPFCAKHYHILNNSLCVACGEGIEGKYFQTETDGKYHFYCFKCYSCKKQLNDEYFDINGKPFCETDAIKLLNLKALPCQHLEKRKTKILMMGAF</sequence>
<dbReference type="InterPro" id="IPR001781">
    <property type="entry name" value="Znf_LIM"/>
</dbReference>
<comment type="caution">
    <text evidence="8">The sequence shown here is derived from an EMBL/GenBank/DDBJ whole genome shotgun (WGS) entry which is preliminary data.</text>
</comment>
<dbReference type="PANTHER" id="PTHR24205:SF16">
    <property type="entry name" value="GH01042P-RELATED"/>
    <property type="match status" value="1"/>
</dbReference>
<dbReference type="GO" id="GO:0003712">
    <property type="term" value="F:transcription coregulator activity"/>
    <property type="evidence" value="ECO:0007669"/>
    <property type="project" value="TreeGrafter"/>
</dbReference>
<evidence type="ECO:0000256" key="3">
    <source>
        <dbReference type="ARBA" id="ARBA00022833"/>
    </source>
</evidence>
<keyword evidence="9" id="KW-1185">Reference proteome</keyword>
<keyword evidence="2" id="KW-0677">Repeat</keyword>